<gene>
    <name evidence="1" type="ORF">AN221_16455</name>
</gene>
<dbReference type="RefSeq" id="WP_070201602.1">
    <property type="nucleotide sequence ID" value="NZ_LJGZ01000083.1"/>
</dbReference>
<evidence type="ECO:0000313" key="2">
    <source>
        <dbReference type="Proteomes" id="UP000175971"/>
    </source>
</evidence>
<accession>A0A1E7LTF5</accession>
<comment type="caution">
    <text evidence="1">The sequence shown here is derived from an EMBL/GenBank/DDBJ whole genome shotgun (WGS) entry which is preliminary data.</text>
</comment>
<sequence>MNTKSPAGTGRQLLDADEARVARASLALTTIAAALVCRPMDRDLHEQMRAFLDGESEPALASWDALLARTPAQLKERISTVLTVQALRTAS</sequence>
<organism evidence="1 2">
    <name type="scientific">Streptomyces nanshensis</name>
    <dbReference type="NCBI Taxonomy" id="518642"/>
    <lineage>
        <taxon>Bacteria</taxon>
        <taxon>Bacillati</taxon>
        <taxon>Actinomycetota</taxon>
        <taxon>Actinomycetes</taxon>
        <taxon>Kitasatosporales</taxon>
        <taxon>Streptomycetaceae</taxon>
        <taxon>Streptomyces</taxon>
    </lineage>
</organism>
<evidence type="ECO:0000313" key="1">
    <source>
        <dbReference type="EMBL" id="OEV19418.1"/>
    </source>
</evidence>
<dbReference type="Proteomes" id="UP000175971">
    <property type="component" value="Unassembled WGS sequence"/>
</dbReference>
<dbReference type="AlphaFoldDB" id="A0A1E7LTF5"/>
<dbReference type="PATRIC" id="fig|518642.7.peg.4645"/>
<name>A0A1E7LTF5_9ACTN</name>
<proteinExistence type="predicted"/>
<reference evidence="1 2" key="1">
    <citation type="journal article" date="2016" name="Front. Microbiol.">
        <title>Comparative Genomics Analysis of Streptomyces Species Reveals Their Adaptation to the Marine Environment and Their Diversity at the Genomic Level.</title>
        <authorList>
            <person name="Tian X."/>
            <person name="Zhang Z."/>
            <person name="Yang T."/>
            <person name="Chen M."/>
            <person name="Li J."/>
            <person name="Chen F."/>
            <person name="Yang J."/>
            <person name="Li W."/>
            <person name="Zhang B."/>
            <person name="Zhang Z."/>
            <person name="Wu J."/>
            <person name="Zhang C."/>
            <person name="Long L."/>
            <person name="Xiao J."/>
        </authorList>
    </citation>
    <scope>NUCLEOTIDE SEQUENCE [LARGE SCALE GENOMIC DNA]</scope>
    <source>
        <strain evidence="1 2">SCSIO M10372</strain>
    </source>
</reference>
<dbReference type="EMBL" id="LJGZ01000083">
    <property type="protein sequence ID" value="OEV19418.1"/>
    <property type="molecule type" value="Genomic_DNA"/>
</dbReference>
<dbReference type="OrthoDB" id="4240291at2"/>
<keyword evidence="2" id="KW-1185">Reference proteome</keyword>
<protein>
    <submittedName>
        <fullName evidence="1">Uncharacterized protein</fullName>
    </submittedName>
</protein>